<dbReference type="PROSITE" id="PS50878">
    <property type="entry name" value="RT_POL"/>
    <property type="match status" value="1"/>
</dbReference>
<dbReference type="Proteomes" id="UP000475037">
    <property type="component" value="Unassembled WGS sequence"/>
</dbReference>
<keyword evidence="6" id="KW-0378">Hydrolase</keyword>
<evidence type="ECO:0000313" key="9">
    <source>
        <dbReference type="EMBL" id="KAF0873588.1"/>
    </source>
</evidence>
<keyword evidence="2" id="KW-0808">Transferase</keyword>
<evidence type="ECO:0000256" key="5">
    <source>
        <dbReference type="ARBA" id="ARBA00022759"/>
    </source>
</evidence>
<evidence type="ECO:0000256" key="6">
    <source>
        <dbReference type="ARBA" id="ARBA00022801"/>
    </source>
</evidence>
<dbReference type="InterPro" id="IPR043128">
    <property type="entry name" value="Rev_trsase/Diguanyl_cyclase"/>
</dbReference>
<evidence type="ECO:0000256" key="3">
    <source>
        <dbReference type="ARBA" id="ARBA00022695"/>
    </source>
</evidence>
<protein>
    <submittedName>
        <fullName evidence="9">POK25 protein</fullName>
    </submittedName>
</protein>
<feature type="non-terminal residue" evidence="9">
    <location>
        <position position="1"/>
    </location>
</feature>
<dbReference type="AlphaFoldDB" id="A0A6G1ACS9"/>
<keyword evidence="4" id="KW-0540">Nuclease</keyword>
<evidence type="ECO:0000256" key="7">
    <source>
        <dbReference type="ARBA" id="ARBA00022918"/>
    </source>
</evidence>
<dbReference type="GO" id="GO:0004519">
    <property type="term" value="F:endonuclease activity"/>
    <property type="evidence" value="ECO:0007669"/>
    <property type="project" value="UniProtKB-KW"/>
</dbReference>
<keyword evidence="3" id="KW-0548">Nucleotidyltransferase</keyword>
<evidence type="ECO:0000259" key="8">
    <source>
        <dbReference type="PROSITE" id="PS50878"/>
    </source>
</evidence>
<evidence type="ECO:0000256" key="4">
    <source>
        <dbReference type="ARBA" id="ARBA00022722"/>
    </source>
</evidence>
<organism evidence="9 10">
    <name type="scientific">Crocuta crocuta</name>
    <name type="common">Spotted hyena</name>
    <dbReference type="NCBI Taxonomy" id="9678"/>
    <lineage>
        <taxon>Eukaryota</taxon>
        <taxon>Metazoa</taxon>
        <taxon>Chordata</taxon>
        <taxon>Craniata</taxon>
        <taxon>Vertebrata</taxon>
        <taxon>Euteleostomi</taxon>
        <taxon>Mammalia</taxon>
        <taxon>Eutheria</taxon>
        <taxon>Laurasiatheria</taxon>
        <taxon>Carnivora</taxon>
        <taxon>Feliformia</taxon>
        <taxon>Hyaenidae</taxon>
        <taxon>Crocuta</taxon>
    </lineage>
</organism>
<keyword evidence="10" id="KW-1185">Reference proteome</keyword>
<dbReference type="GO" id="GO:0003964">
    <property type="term" value="F:RNA-directed DNA polymerase activity"/>
    <property type="evidence" value="ECO:0007669"/>
    <property type="project" value="UniProtKB-KW"/>
</dbReference>
<feature type="non-terminal residue" evidence="9">
    <location>
        <position position="119"/>
    </location>
</feature>
<keyword evidence="5" id="KW-0255">Endonuclease</keyword>
<comment type="caution">
    <text evidence="9">The sequence shown here is derived from an EMBL/GenBank/DDBJ whole genome shotgun (WGS) entry which is preliminary data.</text>
</comment>
<evidence type="ECO:0000313" key="10">
    <source>
        <dbReference type="Proteomes" id="UP000475037"/>
    </source>
</evidence>
<comment type="similarity">
    <text evidence="1">Belongs to the beta type-B retroviral polymerase family. HERV class-II K(HML-2) pol subfamily.</text>
</comment>
<dbReference type="InterPro" id="IPR043502">
    <property type="entry name" value="DNA/RNA_pol_sf"/>
</dbReference>
<sequence>PLFLSLKSGKWRLLIDLREVNKRLELMGSLQPGLPNPSLILQHWNITIIDLKDCFFTIPLQDKDKVLFVFTIPEYNYGKPTQRYQWKVLPQGILNSPTLCQEFVDRALQPVRTQYPSML</sequence>
<dbReference type="PANTHER" id="PTHR41694">
    <property type="entry name" value="ENDOGENOUS RETROVIRUS GROUP K MEMBER POL PROTEIN"/>
    <property type="match status" value="1"/>
</dbReference>
<feature type="domain" description="Reverse transcriptase" evidence="8">
    <location>
        <begin position="1"/>
        <end position="119"/>
    </location>
</feature>
<gene>
    <name evidence="9" type="primary">Ervk25_4</name>
    <name evidence="9" type="ORF">FOF47_R04492</name>
</gene>
<dbReference type="Gene3D" id="3.30.70.270">
    <property type="match status" value="1"/>
</dbReference>
<dbReference type="InterPro" id="IPR000477">
    <property type="entry name" value="RT_dom"/>
</dbReference>
<dbReference type="GO" id="GO:0035613">
    <property type="term" value="F:RNA stem-loop binding"/>
    <property type="evidence" value="ECO:0007669"/>
    <property type="project" value="TreeGrafter"/>
</dbReference>
<dbReference type="EMBL" id="VOAJ01005708">
    <property type="protein sequence ID" value="KAF0873588.1"/>
    <property type="molecule type" value="Genomic_DNA"/>
</dbReference>
<proteinExistence type="inferred from homology"/>
<accession>A0A6G1ACS9</accession>
<dbReference type="GO" id="GO:0016787">
    <property type="term" value="F:hydrolase activity"/>
    <property type="evidence" value="ECO:0007669"/>
    <property type="project" value="UniProtKB-KW"/>
</dbReference>
<evidence type="ECO:0000256" key="1">
    <source>
        <dbReference type="ARBA" id="ARBA00010879"/>
    </source>
</evidence>
<keyword evidence="7" id="KW-0695">RNA-directed DNA polymerase</keyword>
<dbReference type="Pfam" id="PF00078">
    <property type="entry name" value="RVT_1"/>
    <property type="match status" value="1"/>
</dbReference>
<reference evidence="9 10" key="1">
    <citation type="submission" date="2019-11" db="EMBL/GenBank/DDBJ databases">
        <authorList>
            <person name="Yang C."/>
            <person name="Li F."/>
        </authorList>
    </citation>
    <scope>NUCLEOTIDE SEQUENCE [LARGE SCALE GENOMIC DNA]</scope>
    <source>
        <strain evidence="9">KB4526</strain>
        <tissue evidence="9">Muscle</tissue>
    </source>
</reference>
<evidence type="ECO:0000256" key="2">
    <source>
        <dbReference type="ARBA" id="ARBA00022679"/>
    </source>
</evidence>
<dbReference type="Gene3D" id="3.10.10.10">
    <property type="entry name" value="HIV Type 1 Reverse Transcriptase, subunit A, domain 1"/>
    <property type="match status" value="1"/>
</dbReference>
<dbReference type="SUPFAM" id="SSF56672">
    <property type="entry name" value="DNA/RNA polymerases"/>
    <property type="match status" value="1"/>
</dbReference>
<dbReference type="PANTHER" id="PTHR41694:SF3">
    <property type="entry name" value="RNA-DIRECTED DNA POLYMERASE-RELATED"/>
    <property type="match status" value="1"/>
</dbReference>
<name>A0A6G1ACS9_CROCR</name>